<keyword evidence="2" id="KW-0813">Transport</keyword>
<evidence type="ECO:0000313" key="7">
    <source>
        <dbReference type="Proteomes" id="UP000235836"/>
    </source>
</evidence>
<dbReference type="Proteomes" id="UP000235836">
    <property type="component" value="Unassembled WGS sequence"/>
</dbReference>
<dbReference type="SUPFAM" id="SSF52540">
    <property type="entry name" value="P-loop containing nucleoside triphosphate hydrolases"/>
    <property type="match status" value="1"/>
</dbReference>
<dbReference type="PROSITE" id="PS50893">
    <property type="entry name" value="ABC_TRANSPORTER_2"/>
    <property type="match status" value="1"/>
</dbReference>
<evidence type="ECO:0000259" key="5">
    <source>
        <dbReference type="PROSITE" id="PS50893"/>
    </source>
</evidence>
<evidence type="ECO:0000256" key="1">
    <source>
        <dbReference type="ARBA" id="ARBA00005417"/>
    </source>
</evidence>
<evidence type="ECO:0000256" key="3">
    <source>
        <dbReference type="ARBA" id="ARBA00022741"/>
    </source>
</evidence>
<dbReference type="InterPro" id="IPR027417">
    <property type="entry name" value="P-loop_NTPase"/>
</dbReference>
<accession>A0A2N6T3Q3</accession>
<comment type="caution">
    <text evidence="6">The sequence shown here is derived from an EMBL/GenBank/DDBJ whole genome shotgun (WGS) entry which is preliminary data.</text>
</comment>
<dbReference type="PANTHER" id="PTHR43335:SF4">
    <property type="entry name" value="ABC TRANSPORTER, ATP-BINDING PROTEIN"/>
    <property type="match status" value="1"/>
</dbReference>
<dbReference type="PANTHER" id="PTHR43335">
    <property type="entry name" value="ABC TRANSPORTER, ATP-BINDING PROTEIN"/>
    <property type="match status" value="1"/>
</dbReference>
<dbReference type="EMBL" id="PNHG01000013">
    <property type="protein sequence ID" value="PMC63945.1"/>
    <property type="molecule type" value="Genomic_DNA"/>
</dbReference>
<reference evidence="6 7" key="1">
    <citation type="submission" date="2017-09" db="EMBL/GenBank/DDBJ databases">
        <title>Bacterial strain isolated from the female urinary microbiota.</title>
        <authorList>
            <person name="Thomas-White K."/>
            <person name="Kumar N."/>
            <person name="Forster S."/>
            <person name="Putonti C."/>
            <person name="Lawley T."/>
            <person name="Wolfe A.J."/>
        </authorList>
    </citation>
    <scope>NUCLEOTIDE SEQUENCE [LARGE SCALE GENOMIC DNA]</scope>
    <source>
        <strain evidence="6 7">UMB0792</strain>
    </source>
</reference>
<organism evidence="6 7">
    <name type="scientific">Corynebacterium tuscaniense</name>
    <dbReference type="NCBI Taxonomy" id="302449"/>
    <lineage>
        <taxon>Bacteria</taxon>
        <taxon>Bacillati</taxon>
        <taxon>Actinomycetota</taxon>
        <taxon>Actinomycetes</taxon>
        <taxon>Mycobacteriales</taxon>
        <taxon>Corynebacteriaceae</taxon>
        <taxon>Corynebacterium</taxon>
    </lineage>
</organism>
<keyword evidence="7" id="KW-1185">Reference proteome</keyword>
<keyword evidence="3" id="KW-0547">Nucleotide-binding</keyword>
<dbReference type="Pfam" id="PF00005">
    <property type="entry name" value="ABC_tran"/>
    <property type="match status" value="1"/>
</dbReference>
<evidence type="ECO:0000256" key="2">
    <source>
        <dbReference type="ARBA" id="ARBA00022448"/>
    </source>
</evidence>
<dbReference type="InterPro" id="IPR003439">
    <property type="entry name" value="ABC_transporter-like_ATP-bd"/>
</dbReference>
<dbReference type="AlphaFoldDB" id="A0A2N6T3Q3"/>
<evidence type="ECO:0000256" key="4">
    <source>
        <dbReference type="ARBA" id="ARBA00022840"/>
    </source>
</evidence>
<gene>
    <name evidence="6" type="ORF">CJ203_08635</name>
</gene>
<dbReference type="RefSeq" id="WP_034665531.1">
    <property type="nucleotide sequence ID" value="NZ_PNHG01000013.1"/>
</dbReference>
<comment type="similarity">
    <text evidence="1">Belongs to the ABC transporter superfamily.</text>
</comment>
<keyword evidence="4 6" id="KW-0067">ATP-binding</keyword>
<feature type="domain" description="ABC transporter" evidence="5">
    <location>
        <begin position="5"/>
        <end position="228"/>
    </location>
</feature>
<evidence type="ECO:0000313" key="6">
    <source>
        <dbReference type="EMBL" id="PMC63945.1"/>
    </source>
</evidence>
<dbReference type="GO" id="GO:0005524">
    <property type="term" value="F:ATP binding"/>
    <property type="evidence" value="ECO:0007669"/>
    <property type="project" value="UniProtKB-KW"/>
</dbReference>
<sequence>MSSHLACSDISVTFGDHRALNDVALTTSPGRVHALLGPNGAGKSTLMSVLLGLIKPDHGSVTLMGQPFKRSKLRCVGASINDPAFYGHLSARDNLRVHTTLLGLPDSEADRVLELVGLEAAGKKKASNFSTGMKGRLALAQALLGEPPVLVLDEPQNGLDPEGIAHLREYLKDYARAGRTVLVSSHQLGEVLHLADDATVIADGTVRFAGELRELGPNLEESFFQLTRGTAANGEVL</sequence>
<dbReference type="InterPro" id="IPR003593">
    <property type="entry name" value="AAA+_ATPase"/>
</dbReference>
<protein>
    <submittedName>
        <fullName evidence="6">Bacitracin ABC transporter ATP-binding protein</fullName>
    </submittedName>
</protein>
<dbReference type="Gene3D" id="3.40.50.300">
    <property type="entry name" value="P-loop containing nucleotide triphosphate hydrolases"/>
    <property type="match status" value="1"/>
</dbReference>
<name>A0A2N6T3Q3_9CORY</name>
<dbReference type="SMART" id="SM00382">
    <property type="entry name" value="AAA"/>
    <property type="match status" value="1"/>
</dbReference>
<proteinExistence type="inferred from homology"/>
<dbReference type="GO" id="GO:0016887">
    <property type="term" value="F:ATP hydrolysis activity"/>
    <property type="evidence" value="ECO:0007669"/>
    <property type="project" value="InterPro"/>
</dbReference>